<name>A0A255EE12_9ACTN</name>
<feature type="region of interest" description="Disordered" evidence="1">
    <location>
        <begin position="155"/>
        <end position="211"/>
    </location>
</feature>
<evidence type="ECO:0000313" key="3">
    <source>
        <dbReference type="Proteomes" id="UP000216533"/>
    </source>
</evidence>
<accession>A0A255EE12</accession>
<dbReference type="AlphaFoldDB" id="A0A255EE12"/>
<comment type="caution">
    <text evidence="2">The sequence shown here is derived from an EMBL/GenBank/DDBJ whole genome shotgun (WGS) entry which is preliminary data.</text>
</comment>
<organism evidence="2 3">
    <name type="scientific">Parenemella sanctibonifatiensis</name>
    <dbReference type="NCBI Taxonomy" id="2016505"/>
    <lineage>
        <taxon>Bacteria</taxon>
        <taxon>Bacillati</taxon>
        <taxon>Actinomycetota</taxon>
        <taxon>Actinomycetes</taxon>
        <taxon>Propionibacteriales</taxon>
        <taxon>Propionibacteriaceae</taxon>
        <taxon>Parenemella</taxon>
    </lineage>
</organism>
<evidence type="ECO:0000313" key="2">
    <source>
        <dbReference type="EMBL" id="OYN86363.1"/>
    </source>
</evidence>
<evidence type="ECO:0000256" key="1">
    <source>
        <dbReference type="SAM" id="MobiDB-lite"/>
    </source>
</evidence>
<protein>
    <submittedName>
        <fullName evidence="2">Uncharacterized protein</fullName>
    </submittedName>
</protein>
<dbReference type="EMBL" id="NMVI01000018">
    <property type="protein sequence ID" value="OYN86363.1"/>
    <property type="molecule type" value="Genomic_DNA"/>
</dbReference>
<dbReference type="Proteomes" id="UP000216533">
    <property type="component" value="Unassembled WGS sequence"/>
</dbReference>
<gene>
    <name evidence="2" type="ORF">CGZ92_08360</name>
</gene>
<feature type="compositionally biased region" description="Acidic residues" evidence="1">
    <location>
        <begin position="161"/>
        <end position="175"/>
    </location>
</feature>
<sequence>MVTRFNRAQLDAIRLANDVDDPRAYSFVREHLEHPDPRVAAVAQRVIDRDLTVAELVALVEEVNHPEDVRVALTEAMRSLGPEKMAELRRRTGTDPESLRRELLEPEIPDLGPDGNFVLDQAGLRTPAAQEKFREGAAEVLRRTFNLDGLEERQQAIFADAEADGAESESGDEPEPMAVDDAFEDLSPADNGDDTDDTPGAAPPGIGGIGS</sequence>
<reference evidence="2 3" key="1">
    <citation type="submission" date="2017-07" db="EMBL/GenBank/DDBJ databases">
        <title>Draft whole genome sequences of clinical Proprionibacteriaceae strains.</title>
        <authorList>
            <person name="Bernier A.-M."/>
            <person name="Bernard K."/>
            <person name="Domingo M.-C."/>
        </authorList>
    </citation>
    <scope>NUCLEOTIDE SEQUENCE [LARGE SCALE GENOMIC DNA]</scope>
    <source>
        <strain evidence="2 3">NML 160184</strain>
    </source>
</reference>
<proteinExistence type="predicted"/>